<evidence type="ECO:0000256" key="1">
    <source>
        <dbReference type="SAM" id="SignalP"/>
    </source>
</evidence>
<evidence type="ECO:0000313" key="2">
    <source>
        <dbReference type="EMBL" id="TBN18727.1"/>
    </source>
</evidence>
<sequence>MKTKLILILILTSLCYTSKAQSEKLMEPIISESVIFEEKLGIVSVEAEFFYKQTKAKVRGWYRSSKFEEAKVGPDADTLHVYGSSNNAYIEILPDTRVTHDDELVRGENFSDVPGIIAIVHYKVKFNNPGRYYIWARAMSTGGEDNGIHVGLNGNWPESGQRMQWCEGKTQWTWASKQRTKEIHCGIPHKIYLDIKEAGVHDVQFSMREDGFEFDKFILTKDKIYKPKGKGKKVESTVNLPKPYPSVPAPIIKKNYFKTIAESLTNNKWIAAQQFPSIGTNFYSNGKNWMAINPKTHKDAIASTAFKFKSAIYDLVFVGVGENDGSSTFKIFINGNELGTFQPPKSEHMFEEGREYTKIWKKVKLNKGDKITVKAQVGTDGKEYTRGRWAGIVFAPAGKGKKIINAPSSYTQD</sequence>
<dbReference type="EMBL" id="SIRS01000001">
    <property type="protein sequence ID" value="TBN18727.1"/>
    <property type="molecule type" value="Genomic_DNA"/>
</dbReference>
<feature type="signal peptide" evidence="1">
    <location>
        <begin position="1"/>
        <end position="20"/>
    </location>
</feature>
<evidence type="ECO:0000313" key="3">
    <source>
        <dbReference type="Proteomes" id="UP000292372"/>
    </source>
</evidence>
<feature type="chain" id="PRO_5020437567" description="Gylcosyl hydrolase 115 C-terminal domain-containing protein" evidence="1">
    <location>
        <begin position="21"/>
        <end position="413"/>
    </location>
</feature>
<protein>
    <recommendedName>
        <fullName evidence="4">Gylcosyl hydrolase 115 C-terminal domain-containing protein</fullName>
    </recommendedName>
</protein>
<gene>
    <name evidence="2" type="ORF">EYD46_01280</name>
</gene>
<dbReference type="RefSeq" id="WP_130935245.1">
    <property type="nucleotide sequence ID" value="NZ_BMEE01000001.1"/>
</dbReference>
<dbReference type="Gene3D" id="2.60.120.1620">
    <property type="match status" value="1"/>
</dbReference>
<reference evidence="2 3" key="1">
    <citation type="journal article" date="2015" name="Int. J. Syst. Evol. Microbiol.">
        <title>Hyunsoonleella pacifica sp. nov., isolated from seawater of South Pacific Gyre.</title>
        <authorList>
            <person name="Gao X."/>
            <person name="Zhang Z."/>
            <person name="Dai X."/>
            <person name="Zhang X.H."/>
        </authorList>
    </citation>
    <scope>NUCLEOTIDE SEQUENCE [LARGE SCALE GENOMIC DNA]</scope>
    <source>
        <strain evidence="2 3">SW033</strain>
    </source>
</reference>
<keyword evidence="1" id="KW-0732">Signal</keyword>
<organism evidence="2 3">
    <name type="scientific">Hyunsoonleella pacifica</name>
    <dbReference type="NCBI Taxonomy" id="1080224"/>
    <lineage>
        <taxon>Bacteria</taxon>
        <taxon>Pseudomonadati</taxon>
        <taxon>Bacteroidota</taxon>
        <taxon>Flavobacteriia</taxon>
        <taxon>Flavobacteriales</taxon>
        <taxon>Flavobacteriaceae</taxon>
    </lineage>
</organism>
<dbReference type="OrthoDB" id="266054at2"/>
<name>A0A4Q9FS24_9FLAO</name>
<accession>A0A4Q9FS24</accession>
<comment type="caution">
    <text evidence="2">The sequence shown here is derived from an EMBL/GenBank/DDBJ whole genome shotgun (WGS) entry which is preliminary data.</text>
</comment>
<proteinExistence type="predicted"/>
<keyword evidence="3" id="KW-1185">Reference proteome</keyword>
<evidence type="ECO:0008006" key="4">
    <source>
        <dbReference type="Google" id="ProtNLM"/>
    </source>
</evidence>
<dbReference type="Proteomes" id="UP000292372">
    <property type="component" value="Unassembled WGS sequence"/>
</dbReference>
<dbReference type="AlphaFoldDB" id="A0A4Q9FS24"/>